<protein>
    <submittedName>
        <fullName evidence="2">Uncharacterized protein</fullName>
    </submittedName>
</protein>
<dbReference type="WBParaSite" id="nRc.2.0.1.t00628-RA">
    <property type="protein sequence ID" value="nRc.2.0.1.t00628-RA"/>
    <property type="gene ID" value="nRc.2.0.1.g00628"/>
</dbReference>
<sequence length="286" mass="31800">MEDVGPEPNIGSDTGRLCLGFGEEISPSSLSSVSALAGVVLEMARFLVAVFGAGGWVMGSCRKLPIRLKILRETFPPLVSIYRRVVSQVKQANMTNTYKTKHKMNNKLFTVLATGAQWNLIGLDESTAVVPSWPNFVSSIRPEKQGKNFSIFSTKKDKKRGGGNVLSRVDRVNKMAQVMSTMQQKLAMHKNFRRGQLSATETRLTQEWIPTNVPKAYKDGCLSKSKLCRRRASTFDVSTLNGSKLQSAKTLTLYLFWFNSTDCVFQPAACTFKNLMRISPSIQLLC</sequence>
<accession>A0A915HG89</accession>
<evidence type="ECO:0000313" key="2">
    <source>
        <dbReference type="WBParaSite" id="nRc.2.0.1.t00628-RA"/>
    </source>
</evidence>
<keyword evidence="1" id="KW-1185">Reference proteome</keyword>
<name>A0A915HG89_ROMCU</name>
<dbReference type="Proteomes" id="UP000887565">
    <property type="component" value="Unplaced"/>
</dbReference>
<organism evidence="1 2">
    <name type="scientific">Romanomermis culicivorax</name>
    <name type="common">Nematode worm</name>
    <dbReference type="NCBI Taxonomy" id="13658"/>
    <lineage>
        <taxon>Eukaryota</taxon>
        <taxon>Metazoa</taxon>
        <taxon>Ecdysozoa</taxon>
        <taxon>Nematoda</taxon>
        <taxon>Enoplea</taxon>
        <taxon>Dorylaimia</taxon>
        <taxon>Mermithida</taxon>
        <taxon>Mermithoidea</taxon>
        <taxon>Mermithidae</taxon>
        <taxon>Romanomermis</taxon>
    </lineage>
</organism>
<dbReference type="AlphaFoldDB" id="A0A915HG89"/>
<proteinExistence type="predicted"/>
<evidence type="ECO:0000313" key="1">
    <source>
        <dbReference type="Proteomes" id="UP000887565"/>
    </source>
</evidence>
<reference evidence="2" key="1">
    <citation type="submission" date="2022-11" db="UniProtKB">
        <authorList>
            <consortium name="WormBaseParasite"/>
        </authorList>
    </citation>
    <scope>IDENTIFICATION</scope>
</reference>